<feature type="signal peptide" evidence="2">
    <location>
        <begin position="1"/>
        <end position="32"/>
    </location>
</feature>
<dbReference type="InterPro" id="IPR038404">
    <property type="entry name" value="TRAP_DctP_sf"/>
</dbReference>
<dbReference type="PANTHER" id="PTHR33376:SF4">
    <property type="entry name" value="SIALIC ACID-BINDING PERIPLASMIC PROTEIN SIAP"/>
    <property type="match status" value="1"/>
</dbReference>
<organism evidence="3 4">
    <name type="scientific">Zhengella mangrovi</name>
    <dbReference type="NCBI Taxonomy" id="1982044"/>
    <lineage>
        <taxon>Bacteria</taxon>
        <taxon>Pseudomonadati</taxon>
        <taxon>Pseudomonadota</taxon>
        <taxon>Alphaproteobacteria</taxon>
        <taxon>Hyphomicrobiales</taxon>
        <taxon>Notoacmeibacteraceae</taxon>
        <taxon>Zhengella</taxon>
    </lineage>
</organism>
<keyword evidence="1 2" id="KW-0732">Signal</keyword>
<reference evidence="3 4" key="1">
    <citation type="submission" date="2017-10" db="EMBL/GenBank/DDBJ databases">
        <title>Sedimentibacterium mangrovi gen. nov., sp. nov., a novel member of family Phyllobacteriacea isolated from mangrove sediment.</title>
        <authorList>
            <person name="Liao H."/>
            <person name="Tian Y."/>
        </authorList>
    </citation>
    <scope>NUCLEOTIDE SEQUENCE [LARGE SCALE GENOMIC DNA]</scope>
    <source>
        <strain evidence="3 4">X9-2-2</strain>
    </source>
</reference>
<name>A0A2G1QK41_9HYPH</name>
<dbReference type="Pfam" id="PF03480">
    <property type="entry name" value="DctP"/>
    <property type="match status" value="1"/>
</dbReference>
<dbReference type="GO" id="GO:0055085">
    <property type="term" value="P:transmembrane transport"/>
    <property type="evidence" value="ECO:0007669"/>
    <property type="project" value="InterPro"/>
</dbReference>
<dbReference type="AlphaFoldDB" id="A0A2G1QK41"/>
<evidence type="ECO:0000313" key="4">
    <source>
        <dbReference type="Proteomes" id="UP000221168"/>
    </source>
</evidence>
<comment type="caution">
    <text evidence="3">The sequence shown here is derived from an EMBL/GenBank/DDBJ whole genome shotgun (WGS) entry which is preliminary data.</text>
</comment>
<accession>A0A2G1QK41</accession>
<protein>
    <submittedName>
        <fullName evidence="3">C4-dicarboxylate ABC transporter</fullName>
    </submittedName>
</protein>
<dbReference type="Proteomes" id="UP000221168">
    <property type="component" value="Unassembled WGS sequence"/>
</dbReference>
<feature type="chain" id="PRO_5013646040" evidence="2">
    <location>
        <begin position="33"/>
        <end position="336"/>
    </location>
</feature>
<keyword evidence="4" id="KW-1185">Reference proteome</keyword>
<evidence type="ECO:0000256" key="1">
    <source>
        <dbReference type="ARBA" id="ARBA00022729"/>
    </source>
</evidence>
<proteinExistence type="predicted"/>
<dbReference type="EMBL" id="PDVP01000011">
    <property type="protein sequence ID" value="PHP65903.1"/>
    <property type="molecule type" value="Genomic_DNA"/>
</dbReference>
<sequence>MRREEIMRKLTSILAAGAALVAVQATLTPALAADKVELIYSDTVSENDIRSTTLKKEFGECLGSDFDFKPYFGATLFKQGTELTAMQRGNLDMGNLAIFDFYNQVPSTTLLGTPFLFRDYAHMRAVYNSDVLDPMLKEIEDTAKVKILAFPYIGARHLGYKADKRVMTPEDLKGMKLRMPPGEGWQFVGEAMGATPVPIPFTEVYTALQTGAIDGQDNGFPATHSMKFDEIINHIGKTAHLIAANEFTISLSKWNSMTPNQQAKVQSCAKNFEAALDKITLDQEADLEGKMKAAGIDVYTPDNAAFQSHVLEVYKASKYSRDWPEGLVDKIVAIGK</sequence>
<evidence type="ECO:0000256" key="2">
    <source>
        <dbReference type="SAM" id="SignalP"/>
    </source>
</evidence>
<dbReference type="PANTHER" id="PTHR33376">
    <property type="match status" value="1"/>
</dbReference>
<gene>
    <name evidence="3" type="ORF">CSC94_16410</name>
</gene>
<dbReference type="InterPro" id="IPR018389">
    <property type="entry name" value="DctP_fam"/>
</dbReference>
<dbReference type="NCBIfam" id="NF037995">
    <property type="entry name" value="TRAP_S1"/>
    <property type="match status" value="1"/>
</dbReference>
<evidence type="ECO:0000313" key="3">
    <source>
        <dbReference type="EMBL" id="PHP65903.1"/>
    </source>
</evidence>
<dbReference type="Gene3D" id="3.40.190.170">
    <property type="entry name" value="Bacterial extracellular solute-binding protein, family 7"/>
    <property type="match status" value="1"/>
</dbReference>
<dbReference type="OrthoDB" id="9803763at2"/>